<accession>A0ABD3ST39</accession>
<dbReference type="AlphaFoldDB" id="A0ABD3ST39"/>
<keyword evidence="3" id="KW-1185">Reference proteome</keyword>
<evidence type="ECO:0000313" key="2">
    <source>
        <dbReference type="EMBL" id="KAL3827781.1"/>
    </source>
</evidence>
<organism evidence="2 3">
    <name type="scientific">Penstemon smallii</name>
    <dbReference type="NCBI Taxonomy" id="265156"/>
    <lineage>
        <taxon>Eukaryota</taxon>
        <taxon>Viridiplantae</taxon>
        <taxon>Streptophyta</taxon>
        <taxon>Embryophyta</taxon>
        <taxon>Tracheophyta</taxon>
        <taxon>Spermatophyta</taxon>
        <taxon>Magnoliopsida</taxon>
        <taxon>eudicotyledons</taxon>
        <taxon>Gunneridae</taxon>
        <taxon>Pentapetalae</taxon>
        <taxon>asterids</taxon>
        <taxon>lamiids</taxon>
        <taxon>Lamiales</taxon>
        <taxon>Plantaginaceae</taxon>
        <taxon>Cheloneae</taxon>
        <taxon>Penstemon</taxon>
    </lineage>
</organism>
<proteinExistence type="predicted"/>
<name>A0ABD3ST39_9LAMI</name>
<reference evidence="2 3" key="1">
    <citation type="submission" date="2024-12" db="EMBL/GenBank/DDBJ databases">
        <title>The unique morphological basis and parallel evolutionary history of personate flowers in Penstemon.</title>
        <authorList>
            <person name="Depatie T.H."/>
            <person name="Wessinger C.A."/>
        </authorList>
    </citation>
    <scope>NUCLEOTIDE SEQUENCE [LARGE SCALE GENOMIC DNA]</scope>
    <source>
        <strain evidence="2">WTNN_2</strain>
        <tissue evidence="2">Leaf</tissue>
    </source>
</reference>
<evidence type="ECO:0000313" key="3">
    <source>
        <dbReference type="Proteomes" id="UP001634393"/>
    </source>
</evidence>
<comment type="caution">
    <text evidence="2">The sequence shown here is derived from an EMBL/GenBank/DDBJ whole genome shotgun (WGS) entry which is preliminary data.</text>
</comment>
<feature type="region of interest" description="Disordered" evidence="1">
    <location>
        <begin position="134"/>
        <end position="153"/>
    </location>
</feature>
<dbReference type="Proteomes" id="UP001634393">
    <property type="component" value="Unassembled WGS sequence"/>
</dbReference>
<evidence type="ECO:0000256" key="1">
    <source>
        <dbReference type="SAM" id="MobiDB-lite"/>
    </source>
</evidence>
<gene>
    <name evidence="2" type="ORF">ACJIZ3_016583</name>
</gene>
<protein>
    <submittedName>
        <fullName evidence="2">Uncharacterized protein</fullName>
    </submittedName>
</protein>
<sequence>MKSRLAASISPLLDGTYKRNMRSTFSSRIMNIFAERLHFQVNSRFQSQGLESSSRAKHSSAIEDDDFAELGPQISKFSAKQIKLVTEKPEYFEKKVSCKKKLTGKPAPSGGRPKIKDIISTLGVASPNSEVKLSGRSLVSESPDDTNKASHIEKSHSTSIINIPPKVGLSELIEAISVFGKVSSASFITASDGLRKSRSRAISAGKIALGSQLLQVCPLDAVHLVAVRIKNINYNTTDSEILSTCKSIGGFVGLSKTGKDAIDTFFNVKNDSVRVKLLQALNNTVFHGSRWSANIQVSPMEKDRSKLGFKIFDHLSELKWQHVLKRLHLEDLEMINAGIMHIEDRQEMTRFTVIASYSS</sequence>
<dbReference type="EMBL" id="JBJXBP010000005">
    <property type="protein sequence ID" value="KAL3827781.1"/>
    <property type="molecule type" value="Genomic_DNA"/>
</dbReference>